<reference evidence="1 2" key="1">
    <citation type="journal article" date="2014" name="Genome Biol. Evol.">
        <title>The secreted proteins of Achlya hypogyna and Thraustotheca clavata identify the ancestral oomycete secretome and reveal gene acquisitions by horizontal gene transfer.</title>
        <authorList>
            <person name="Misner I."/>
            <person name="Blouin N."/>
            <person name="Leonard G."/>
            <person name="Richards T.A."/>
            <person name="Lane C.E."/>
        </authorList>
    </citation>
    <scope>NUCLEOTIDE SEQUENCE [LARGE SCALE GENOMIC DNA]</scope>
    <source>
        <strain evidence="1 2">ATCC 48635</strain>
    </source>
</reference>
<dbReference type="Pfam" id="PF10294">
    <property type="entry name" value="Methyltransf_16"/>
    <property type="match status" value="1"/>
</dbReference>
<keyword evidence="2" id="KW-1185">Reference proteome</keyword>
<dbReference type="Gene3D" id="3.40.50.150">
    <property type="entry name" value="Vaccinia Virus protein VP39"/>
    <property type="match status" value="1"/>
</dbReference>
<dbReference type="InterPro" id="IPR019410">
    <property type="entry name" value="Methyltransf_16"/>
</dbReference>
<dbReference type="Proteomes" id="UP000243579">
    <property type="component" value="Unassembled WGS sequence"/>
</dbReference>
<dbReference type="STRING" id="1202772.A0A1V9YEF3"/>
<dbReference type="OrthoDB" id="407325at2759"/>
<protein>
    <submittedName>
        <fullName evidence="1">Uncharacterized protein</fullName>
    </submittedName>
</protein>
<name>A0A1V9YEF3_ACHHY</name>
<dbReference type="EMBL" id="JNBR01001943">
    <property type="protein sequence ID" value="OQR84072.1"/>
    <property type="molecule type" value="Genomic_DNA"/>
</dbReference>
<dbReference type="GO" id="GO:0032991">
    <property type="term" value="C:protein-containing complex"/>
    <property type="evidence" value="ECO:0007669"/>
    <property type="project" value="TreeGrafter"/>
</dbReference>
<accession>A0A1V9YEF3</accession>
<dbReference type="AlphaFoldDB" id="A0A1V9YEF3"/>
<sequence>MDPAAVLLTDLATLTPLTTRNVEAVVAVSAAAHKLGTAGLLCVRELEWGSVHDIGPDEWDTVLCSDCLYDASVFAAFSATLCDVVGAKGTALIAYKQRIPERETSFLQELSEVFAIRVHSANGQTPWNYAQDNVFILELRKRR</sequence>
<evidence type="ECO:0000313" key="1">
    <source>
        <dbReference type="EMBL" id="OQR84072.1"/>
    </source>
</evidence>
<comment type="caution">
    <text evidence="1">The sequence shown here is derived from an EMBL/GenBank/DDBJ whole genome shotgun (WGS) entry which is preliminary data.</text>
</comment>
<organism evidence="1 2">
    <name type="scientific">Achlya hypogyna</name>
    <name type="common">Oomycete</name>
    <name type="synonym">Protoachlya hypogyna</name>
    <dbReference type="NCBI Taxonomy" id="1202772"/>
    <lineage>
        <taxon>Eukaryota</taxon>
        <taxon>Sar</taxon>
        <taxon>Stramenopiles</taxon>
        <taxon>Oomycota</taxon>
        <taxon>Saprolegniomycetes</taxon>
        <taxon>Saprolegniales</taxon>
        <taxon>Achlyaceae</taxon>
        <taxon>Achlya</taxon>
    </lineage>
</organism>
<dbReference type="InterPro" id="IPR029063">
    <property type="entry name" value="SAM-dependent_MTases_sf"/>
</dbReference>
<gene>
    <name evidence="1" type="ORF">ACHHYP_13926</name>
</gene>
<dbReference type="PANTHER" id="PTHR14614">
    <property type="entry name" value="HEPATOCELLULAR CARCINOMA-ASSOCIATED ANTIGEN"/>
    <property type="match status" value="1"/>
</dbReference>
<evidence type="ECO:0000313" key="2">
    <source>
        <dbReference type="Proteomes" id="UP000243579"/>
    </source>
</evidence>
<dbReference type="PANTHER" id="PTHR14614:SF109">
    <property type="entry name" value="RIBOSOMAL LYSINE N-METHYLTRANSFERASE 5"/>
    <property type="match status" value="1"/>
</dbReference>
<dbReference type="GO" id="GO:0005829">
    <property type="term" value="C:cytosol"/>
    <property type="evidence" value="ECO:0007669"/>
    <property type="project" value="TreeGrafter"/>
</dbReference>
<proteinExistence type="predicted"/>